<comment type="caution">
    <text evidence="1">The sequence shown here is derived from an EMBL/GenBank/DDBJ whole genome shotgun (WGS) entry which is preliminary data.</text>
</comment>
<sequence>MYEGPPIRRFASPFDIQSSIVQRAPRYKVGSNGIEHQAGRTCGSNGVHVKESRFSVNEAYIWIKCTNRLDPMRGGCRILASIKKVRWSRGVPQRSISARRWRSNKS</sequence>
<name>A0AAV9CB53_ACOCL</name>
<proteinExistence type="predicted"/>
<reference evidence="1" key="2">
    <citation type="submission" date="2023-06" db="EMBL/GenBank/DDBJ databases">
        <authorList>
            <person name="Ma L."/>
            <person name="Liu K.-W."/>
            <person name="Li Z."/>
            <person name="Hsiao Y.-Y."/>
            <person name="Qi Y."/>
            <person name="Fu T."/>
            <person name="Tang G."/>
            <person name="Zhang D."/>
            <person name="Sun W.-H."/>
            <person name="Liu D.-K."/>
            <person name="Li Y."/>
            <person name="Chen G.-Z."/>
            <person name="Liu X.-D."/>
            <person name="Liao X.-Y."/>
            <person name="Jiang Y.-T."/>
            <person name="Yu X."/>
            <person name="Hao Y."/>
            <person name="Huang J."/>
            <person name="Zhao X.-W."/>
            <person name="Ke S."/>
            <person name="Chen Y.-Y."/>
            <person name="Wu W.-L."/>
            <person name="Hsu J.-L."/>
            <person name="Lin Y.-F."/>
            <person name="Huang M.-D."/>
            <person name="Li C.-Y."/>
            <person name="Huang L."/>
            <person name="Wang Z.-W."/>
            <person name="Zhao X."/>
            <person name="Zhong W.-Y."/>
            <person name="Peng D.-H."/>
            <person name="Ahmad S."/>
            <person name="Lan S."/>
            <person name="Zhang J.-S."/>
            <person name="Tsai W.-C."/>
            <person name="Van De Peer Y."/>
            <person name="Liu Z.-J."/>
        </authorList>
    </citation>
    <scope>NUCLEOTIDE SEQUENCE</scope>
    <source>
        <strain evidence="1">CP</strain>
        <tissue evidence="1">Leaves</tissue>
    </source>
</reference>
<dbReference type="EMBL" id="JAUJYO010000020">
    <property type="protein sequence ID" value="KAK1285890.1"/>
    <property type="molecule type" value="Genomic_DNA"/>
</dbReference>
<protein>
    <submittedName>
        <fullName evidence="1">Uncharacterized protein</fullName>
    </submittedName>
</protein>
<evidence type="ECO:0000313" key="1">
    <source>
        <dbReference type="EMBL" id="KAK1285890.1"/>
    </source>
</evidence>
<gene>
    <name evidence="1" type="ORF">QJS10_CPB20g01733</name>
</gene>
<evidence type="ECO:0000313" key="2">
    <source>
        <dbReference type="Proteomes" id="UP001180020"/>
    </source>
</evidence>
<reference evidence="1" key="1">
    <citation type="journal article" date="2023" name="Nat. Commun.">
        <title>Diploid and tetraploid genomes of Acorus and the evolution of monocots.</title>
        <authorList>
            <person name="Ma L."/>
            <person name="Liu K.W."/>
            <person name="Li Z."/>
            <person name="Hsiao Y.Y."/>
            <person name="Qi Y."/>
            <person name="Fu T."/>
            <person name="Tang G.D."/>
            <person name="Zhang D."/>
            <person name="Sun W.H."/>
            <person name="Liu D.K."/>
            <person name="Li Y."/>
            <person name="Chen G.Z."/>
            <person name="Liu X.D."/>
            <person name="Liao X.Y."/>
            <person name="Jiang Y.T."/>
            <person name="Yu X."/>
            <person name="Hao Y."/>
            <person name="Huang J."/>
            <person name="Zhao X.W."/>
            <person name="Ke S."/>
            <person name="Chen Y.Y."/>
            <person name="Wu W.L."/>
            <person name="Hsu J.L."/>
            <person name="Lin Y.F."/>
            <person name="Huang M.D."/>
            <person name="Li C.Y."/>
            <person name="Huang L."/>
            <person name="Wang Z.W."/>
            <person name="Zhao X."/>
            <person name="Zhong W.Y."/>
            <person name="Peng D.H."/>
            <person name="Ahmad S."/>
            <person name="Lan S."/>
            <person name="Zhang J.S."/>
            <person name="Tsai W.C."/>
            <person name="Van de Peer Y."/>
            <person name="Liu Z.J."/>
        </authorList>
    </citation>
    <scope>NUCLEOTIDE SEQUENCE</scope>
    <source>
        <strain evidence="1">CP</strain>
    </source>
</reference>
<dbReference type="AlphaFoldDB" id="A0AAV9CB53"/>
<dbReference type="Proteomes" id="UP001180020">
    <property type="component" value="Unassembled WGS sequence"/>
</dbReference>
<accession>A0AAV9CB53</accession>
<organism evidence="1 2">
    <name type="scientific">Acorus calamus</name>
    <name type="common">Sweet flag</name>
    <dbReference type="NCBI Taxonomy" id="4465"/>
    <lineage>
        <taxon>Eukaryota</taxon>
        <taxon>Viridiplantae</taxon>
        <taxon>Streptophyta</taxon>
        <taxon>Embryophyta</taxon>
        <taxon>Tracheophyta</taxon>
        <taxon>Spermatophyta</taxon>
        <taxon>Magnoliopsida</taxon>
        <taxon>Liliopsida</taxon>
        <taxon>Acoraceae</taxon>
        <taxon>Acorus</taxon>
    </lineage>
</organism>
<keyword evidence="2" id="KW-1185">Reference proteome</keyword>